<proteinExistence type="predicted"/>
<keyword evidence="2" id="KW-1185">Reference proteome</keyword>
<accession>A0A6A5ZF27</accession>
<evidence type="ECO:0000313" key="1">
    <source>
        <dbReference type="EMBL" id="KAF2116958.1"/>
    </source>
</evidence>
<dbReference type="AlphaFoldDB" id="A0A6A5ZF27"/>
<organism evidence="1 2">
    <name type="scientific">Lophiotrema nucula</name>
    <dbReference type="NCBI Taxonomy" id="690887"/>
    <lineage>
        <taxon>Eukaryota</taxon>
        <taxon>Fungi</taxon>
        <taxon>Dikarya</taxon>
        <taxon>Ascomycota</taxon>
        <taxon>Pezizomycotina</taxon>
        <taxon>Dothideomycetes</taxon>
        <taxon>Pleosporomycetidae</taxon>
        <taxon>Pleosporales</taxon>
        <taxon>Lophiotremataceae</taxon>
        <taxon>Lophiotrema</taxon>
    </lineage>
</organism>
<dbReference type="PANTHER" id="PTHR35043">
    <property type="entry name" value="TRANSCRIPTION FACTOR DOMAIN-CONTAINING PROTEIN"/>
    <property type="match status" value="1"/>
</dbReference>
<dbReference type="OrthoDB" id="3061561at2759"/>
<gene>
    <name evidence="1" type="ORF">BDV96DRAFT_598786</name>
</gene>
<reference evidence="1" key="1">
    <citation type="journal article" date="2020" name="Stud. Mycol.">
        <title>101 Dothideomycetes genomes: a test case for predicting lifestyles and emergence of pathogens.</title>
        <authorList>
            <person name="Haridas S."/>
            <person name="Albert R."/>
            <person name="Binder M."/>
            <person name="Bloem J."/>
            <person name="Labutti K."/>
            <person name="Salamov A."/>
            <person name="Andreopoulos B."/>
            <person name="Baker S."/>
            <person name="Barry K."/>
            <person name="Bills G."/>
            <person name="Bluhm B."/>
            <person name="Cannon C."/>
            <person name="Castanera R."/>
            <person name="Culley D."/>
            <person name="Daum C."/>
            <person name="Ezra D."/>
            <person name="Gonzalez J."/>
            <person name="Henrissat B."/>
            <person name="Kuo A."/>
            <person name="Liang C."/>
            <person name="Lipzen A."/>
            <person name="Lutzoni F."/>
            <person name="Magnuson J."/>
            <person name="Mondo S."/>
            <person name="Nolan M."/>
            <person name="Ohm R."/>
            <person name="Pangilinan J."/>
            <person name="Park H.-J."/>
            <person name="Ramirez L."/>
            <person name="Alfaro M."/>
            <person name="Sun H."/>
            <person name="Tritt A."/>
            <person name="Yoshinaga Y."/>
            <person name="Zwiers L.-H."/>
            <person name="Turgeon B."/>
            <person name="Goodwin S."/>
            <person name="Spatafora J."/>
            <person name="Crous P."/>
            <person name="Grigoriev I."/>
        </authorList>
    </citation>
    <scope>NUCLEOTIDE SEQUENCE</scope>
    <source>
        <strain evidence="1">CBS 627.86</strain>
    </source>
</reference>
<dbReference type="EMBL" id="ML977320">
    <property type="protein sequence ID" value="KAF2116958.1"/>
    <property type="molecule type" value="Genomic_DNA"/>
</dbReference>
<protein>
    <submittedName>
        <fullName evidence="1">Uncharacterized protein</fullName>
    </submittedName>
</protein>
<evidence type="ECO:0000313" key="2">
    <source>
        <dbReference type="Proteomes" id="UP000799770"/>
    </source>
</evidence>
<dbReference type="PANTHER" id="PTHR35043:SF9">
    <property type="match status" value="1"/>
</dbReference>
<dbReference type="Proteomes" id="UP000799770">
    <property type="component" value="Unassembled WGS sequence"/>
</dbReference>
<sequence length="355" mass="40242">MSPLYGSVPANVTTRWHPEPEFRGTYSILSSCLITMGLASQWEKEVVDSSIWPQIKWLLIGLFAPEVIAWVAFEQRKQAARIGENMNAAFSQPQDNPNTESLANTHTESTIAPARNWSITHSYFTLMGGFGIQVQDINFMVSKRHTRLTLTPHGLEFVAKHAPHLIPEIPEGALRDKSKANGLAKTLVCLQATWFCIQCITRLSQALTISLLELNTFAHAVCTLVIYFLWWDKLLDVEEPTVLQDEGLREMCTLLVVSECSRSFWRQLQDPDKPIRYVLVSKSDGSLMDREYFADQVEERSDNVCRVRRIILSGHSVSGRTVLRESGETLYHADLTRSEFDQIQLAVSEMERIGL</sequence>
<name>A0A6A5ZF27_9PLEO</name>